<dbReference type="Proteomes" id="UP000324222">
    <property type="component" value="Unassembled WGS sequence"/>
</dbReference>
<feature type="region of interest" description="Disordered" evidence="1">
    <location>
        <begin position="106"/>
        <end position="144"/>
    </location>
</feature>
<protein>
    <submittedName>
        <fullName evidence="2">Uncharacterized protein</fullName>
    </submittedName>
</protein>
<proteinExistence type="predicted"/>
<gene>
    <name evidence="2" type="ORF">E2C01_053813</name>
</gene>
<keyword evidence="3" id="KW-1185">Reference proteome</keyword>
<organism evidence="2 3">
    <name type="scientific">Portunus trituberculatus</name>
    <name type="common">Swimming crab</name>
    <name type="synonym">Neptunus trituberculatus</name>
    <dbReference type="NCBI Taxonomy" id="210409"/>
    <lineage>
        <taxon>Eukaryota</taxon>
        <taxon>Metazoa</taxon>
        <taxon>Ecdysozoa</taxon>
        <taxon>Arthropoda</taxon>
        <taxon>Crustacea</taxon>
        <taxon>Multicrustacea</taxon>
        <taxon>Malacostraca</taxon>
        <taxon>Eumalacostraca</taxon>
        <taxon>Eucarida</taxon>
        <taxon>Decapoda</taxon>
        <taxon>Pleocyemata</taxon>
        <taxon>Brachyura</taxon>
        <taxon>Eubrachyura</taxon>
        <taxon>Portunoidea</taxon>
        <taxon>Portunidae</taxon>
        <taxon>Portuninae</taxon>
        <taxon>Portunus</taxon>
    </lineage>
</organism>
<comment type="caution">
    <text evidence="2">The sequence shown here is derived from an EMBL/GenBank/DDBJ whole genome shotgun (WGS) entry which is preliminary data.</text>
</comment>
<evidence type="ECO:0000313" key="3">
    <source>
        <dbReference type="Proteomes" id="UP000324222"/>
    </source>
</evidence>
<feature type="compositionally biased region" description="Pro residues" evidence="1">
    <location>
        <begin position="113"/>
        <end position="133"/>
    </location>
</feature>
<reference evidence="2 3" key="1">
    <citation type="submission" date="2019-05" db="EMBL/GenBank/DDBJ databases">
        <title>Another draft genome of Portunus trituberculatus and its Hox gene families provides insights of decapod evolution.</title>
        <authorList>
            <person name="Jeong J.-H."/>
            <person name="Song I."/>
            <person name="Kim S."/>
            <person name="Choi T."/>
            <person name="Kim D."/>
            <person name="Ryu S."/>
            <person name="Kim W."/>
        </authorList>
    </citation>
    <scope>NUCLEOTIDE SEQUENCE [LARGE SCALE GENOMIC DNA]</scope>
    <source>
        <tissue evidence="2">Muscle</tissue>
    </source>
</reference>
<dbReference type="EMBL" id="VSRR010016868">
    <property type="protein sequence ID" value="MPC59785.1"/>
    <property type="molecule type" value="Genomic_DNA"/>
</dbReference>
<evidence type="ECO:0000256" key="1">
    <source>
        <dbReference type="SAM" id="MobiDB-lite"/>
    </source>
</evidence>
<evidence type="ECO:0000313" key="2">
    <source>
        <dbReference type="EMBL" id="MPC59785.1"/>
    </source>
</evidence>
<sequence length="144" mass="16733">MHVKADARLAVTVTRELHILYKRNLTVNVTREPHIITKNRRHRPPHRHHQAASQSNKHFLPCRLSVRLHKLITNKKCAIGKPSKPREYEDFLLINVFWRRIPFFRSTSSQPRTRPPPDPTHTSPMPPPPPPPLTLGESDSRVSF</sequence>
<accession>A0A5B7GR24</accession>
<dbReference type="AlphaFoldDB" id="A0A5B7GR24"/>
<name>A0A5B7GR24_PORTR</name>